<dbReference type="SUPFAM" id="SSF47616">
    <property type="entry name" value="GST C-terminal domain-like"/>
    <property type="match status" value="1"/>
</dbReference>
<feature type="domain" description="GST N-terminal" evidence="1">
    <location>
        <begin position="1"/>
        <end position="79"/>
    </location>
</feature>
<evidence type="ECO:0000259" key="1">
    <source>
        <dbReference type="PROSITE" id="PS50404"/>
    </source>
</evidence>
<dbReference type="EMBL" id="JAHGAW010000008">
    <property type="protein sequence ID" value="MBT2187937.1"/>
    <property type="molecule type" value="Genomic_DNA"/>
</dbReference>
<evidence type="ECO:0000259" key="2">
    <source>
        <dbReference type="PROSITE" id="PS50405"/>
    </source>
</evidence>
<dbReference type="InterPro" id="IPR036249">
    <property type="entry name" value="Thioredoxin-like_sf"/>
</dbReference>
<dbReference type="Gene3D" id="3.40.30.10">
    <property type="entry name" value="Glutaredoxin"/>
    <property type="match status" value="1"/>
</dbReference>
<dbReference type="PROSITE" id="PS50404">
    <property type="entry name" value="GST_NTER"/>
    <property type="match status" value="1"/>
</dbReference>
<dbReference type="AlphaFoldDB" id="A0A9X1DD28"/>
<keyword evidence="4" id="KW-1185">Reference proteome</keyword>
<evidence type="ECO:0000313" key="4">
    <source>
        <dbReference type="Proteomes" id="UP001138757"/>
    </source>
</evidence>
<dbReference type="InterPro" id="IPR040079">
    <property type="entry name" value="Glutathione_S-Trfase"/>
</dbReference>
<gene>
    <name evidence="3" type="ORF">KK488_13365</name>
</gene>
<dbReference type="Gene3D" id="1.20.1050.10">
    <property type="match status" value="1"/>
</dbReference>
<dbReference type="InterPro" id="IPR036282">
    <property type="entry name" value="Glutathione-S-Trfase_C_sf"/>
</dbReference>
<dbReference type="SFLD" id="SFLDG00358">
    <property type="entry name" value="Main_(cytGST)"/>
    <property type="match status" value="1"/>
</dbReference>
<dbReference type="PANTHER" id="PTHR43968">
    <property type="match status" value="1"/>
</dbReference>
<dbReference type="PANTHER" id="PTHR43968:SF6">
    <property type="entry name" value="GLUTATHIONE S-TRANSFERASE OMEGA"/>
    <property type="match status" value="1"/>
</dbReference>
<name>A0A9X1DD28_9SPHN</name>
<organism evidence="3 4">
    <name type="scientific">Sphingobium nicotianae</name>
    <dbReference type="NCBI Taxonomy" id="2782607"/>
    <lineage>
        <taxon>Bacteria</taxon>
        <taxon>Pseudomonadati</taxon>
        <taxon>Pseudomonadota</taxon>
        <taxon>Alphaproteobacteria</taxon>
        <taxon>Sphingomonadales</taxon>
        <taxon>Sphingomonadaceae</taxon>
        <taxon>Sphingobium</taxon>
    </lineage>
</organism>
<evidence type="ECO:0000313" key="3">
    <source>
        <dbReference type="EMBL" id="MBT2187937.1"/>
    </source>
</evidence>
<dbReference type="RefSeq" id="WP_214624183.1">
    <property type="nucleotide sequence ID" value="NZ_JAHGAW010000008.1"/>
</dbReference>
<reference evidence="3" key="1">
    <citation type="submission" date="2021-05" db="EMBL/GenBank/DDBJ databases">
        <title>Genome of Sphingobium sp. strain.</title>
        <authorList>
            <person name="Fan R."/>
        </authorList>
    </citation>
    <scope>NUCLEOTIDE SEQUENCE</scope>
    <source>
        <strain evidence="3">H33</strain>
    </source>
</reference>
<comment type="caution">
    <text evidence="3">The sequence shown here is derived from an EMBL/GenBank/DDBJ whole genome shotgun (WGS) entry which is preliminary data.</text>
</comment>
<proteinExistence type="predicted"/>
<feature type="domain" description="GST C-terminal" evidence="2">
    <location>
        <begin position="84"/>
        <end position="221"/>
    </location>
</feature>
<sequence length="223" mass="23643">MHLIGSLASPFVQRCLIVAHAKGHEIDVAPPPGGSMQSAEFQAISPMGRIPILALDDGSHMCESGAIVAYLDEALSGPSLLPASPAQRGRAREIEAIAVVEFATGMRPFLVHRVFRMSENEPVVTAALAQAEKGCVALARLMGDDPYAVGDRLSIADAVMVPFVTLASIISIVPEIADLLTRHSFLTAYLDRAQADPVLARATSEMRQSFAAIMARNAQPATS</sequence>
<dbReference type="Pfam" id="PF13417">
    <property type="entry name" value="GST_N_3"/>
    <property type="match status" value="1"/>
</dbReference>
<dbReference type="SUPFAM" id="SSF52833">
    <property type="entry name" value="Thioredoxin-like"/>
    <property type="match status" value="1"/>
</dbReference>
<dbReference type="InterPro" id="IPR010987">
    <property type="entry name" value="Glutathione-S-Trfase_C-like"/>
</dbReference>
<dbReference type="GO" id="GO:0005737">
    <property type="term" value="C:cytoplasm"/>
    <property type="evidence" value="ECO:0007669"/>
    <property type="project" value="TreeGrafter"/>
</dbReference>
<dbReference type="CDD" id="cd00299">
    <property type="entry name" value="GST_C_family"/>
    <property type="match status" value="1"/>
</dbReference>
<protein>
    <submittedName>
        <fullName evidence="3">Glutathione S-transferase family protein</fullName>
    </submittedName>
</protein>
<dbReference type="InterPro" id="IPR004045">
    <property type="entry name" value="Glutathione_S-Trfase_N"/>
</dbReference>
<dbReference type="PROSITE" id="PS50405">
    <property type="entry name" value="GST_CTER"/>
    <property type="match status" value="1"/>
</dbReference>
<dbReference type="CDD" id="cd00570">
    <property type="entry name" value="GST_N_family"/>
    <property type="match status" value="1"/>
</dbReference>
<dbReference type="Pfam" id="PF13410">
    <property type="entry name" value="GST_C_2"/>
    <property type="match status" value="1"/>
</dbReference>
<dbReference type="Proteomes" id="UP001138757">
    <property type="component" value="Unassembled WGS sequence"/>
</dbReference>
<accession>A0A9X1DD28</accession>
<dbReference type="InterPro" id="IPR050983">
    <property type="entry name" value="GST_Omega/HSP26"/>
</dbReference>
<dbReference type="SFLD" id="SFLDS00019">
    <property type="entry name" value="Glutathione_Transferase_(cytos"/>
    <property type="match status" value="1"/>
</dbReference>